<evidence type="ECO:0000259" key="5">
    <source>
        <dbReference type="PROSITE" id="PS50893"/>
    </source>
</evidence>
<comment type="similarity">
    <text evidence="1">Belongs to the ABC transporter superfamily.</text>
</comment>
<keyword evidence="2" id="KW-0813">Transport</keyword>
<name>A0A1M5V700_9CLOT</name>
<dbReference type="InterPro" id="IPR027417">
    <property type="entry name" value="P-loop_NTPase"/>
</dbReference>
<dbReference type="Proteomes" id="UP000184526">
    <property type="component" value="Unassembled WGS sequence"/>
</dbReference>
<evidence type="ECO:0000256" key="1">
    <source>
        <dbReference type="ARBA" id="ARBA00005417"/>
    </source>
</evidence>
<evidence type="ECO:0000256" key="3">
    <source>
        <dbReference type="ARBA" id="ARBA00022741"/>
    </source>
</evidence>
<dbReference type="InterPro" id="IPR003593">
    <property type="entry name" value="AAA+_ATPase"/>
</dbReference>
<keyword evidence="3" id="KW-0547">Nucleotide-binding</keyword>
<dbReference type="Gene3D" id="3.40.50.300">
    <property type="entry name" value="P-loop containing nucleotide triphosphate hydrolases"/>
    <property type="match status" value="1"/>
</dbReference>
<dbReference type="RefSeq" id="WP_072830941.1">
    <property type="nucleotide sequence ID" value="NZ_FQXP01000004.1"/>
</dbReference>
<dbReference type="AlphaFoldDB" id="A0A1M5V700"/>
<evidence type="ECO:0000256" key="2">
    <source>
        <dbReference type="ARBA" id="ARBA00022448"/>
    </source>
</evidence>
<keyword evidence="7" id="KW-1185">Reference proteome</keyword>
<protein>
    <submittedName>
        <fullName evidence="6">ABC-2 type transport system ATP-binding protein</fullName>
    </submittedName>
</protein>
<reference evidence="6 7" key="1">
    <citation type="submission" date="2016-11" db="EMBL/GenBank/DDBJ databases">
        <authorList>
            <person name="Jaros S."/>
            <person name="Januszkiewicz K."/>
            <person name="Wedrychowicz H."/>
        </authorList>
    </citation>
    <scope>NUCLEOTIDE SEQUENCE [LARGE SCALE GENOMIC DNA]</scope>
    <source>
        <strain evidence="6 7">DSM 3089</strain>
    </source>
</reference>
<feature type="domain" description="ABC transporter" evidence="5">
    <location>
        <begin position="4"/>
        <end position="212"/>
    </location>
</feature>
<evidence type="ECO:0000313" key="7">
    <source>
        <dbReference type="Proteomes" id="UP000184526"/>
    </source>
</evidence>
<dbReference type="PANTHER" id="PTHR43335">
    <property type="entry name" value="ABC TRANSPORTER, ATP-BINDING PROTEIN"/>
    <property type="match status" value="1"/>
</dbReference>
<dbReference type="GO" id="GO:0005524">
    <property type="term" value="F:ATP binding"/>
    <property type="evidence" value="ECO:0007669"/>
    <property type="project" value="UniProtKB-KW"/>
</dbReference>
<sequence length="214" mass="23784">MVNIEIKNLEKEIRKVKVLDDINMSMQSGKIYGFQGINGSGKTMLMRVVSGLIYATKGSIKVNDKELGKDIALPNSIGILLENPSFIDSYSGFDNLKMLASIQDKISDEDIENVLTKVGLNCKDKKKYKRYSLGMKQRLGIAAAVMEKPEIVILDEPTNSLDSSGVELVKNILMEEKKRNALVIISCHDLAVLESMSDEIFVLTEGKISNHIMK</sequence>
<accession>A0A1M5V700</accession>
<dbReference type="PROSITE" id="PS00211">
    <property type="entry name" value="ABC_TRANSPORTER_1"/>
    <property type="match status" value="1"/>
</dbReference>
<dbReference type="PROSITE" id="PS50893">
    <property type="entry name" value="ABC_TRANSPORTER_2"/>
    <property type="match status" value="1"/>
</dbReference>
<dbReference type="SUPFAM" id="SSF52540">
    <property type="entry name" value="P-loop containing nucleoside triphosphate hydrolases"/>
    <property type="match status" value="1"/>
</dbReference>
<dbReference type="EMBL" id="FQXP01000004">
    <property type="protein sequence ID" value="SHH70995.1"/>
    <property type="molecule type" value="Genomic_DNA"/>
</dbReference>
<evidence type="ECO:0000313" key="6">
    <source>
        <dbReference type="EMBL" id="SHH70995.1"/>
    </source>
</evidence>
<keyword evidence="4 6" id="KW-0067">ATP-binding</keyword>
<dbReference type="SMART" id="SM00382">
    <property type="entry name" value="AAA"/>
    <property type="match status" value="1"/>
</dbReference>
<evidence type="ECO:0000256" key="4">
    <source>
        <dbReference type="ARBA" id="ARBA00022840"/>
    </source>
</evidence>
<dbReference type="OrthoDB" id="9809205at2"/>
<organism evidence="6 7">
    <name type="scientific">Clostridium collagenovorans DSM 3089</name>
    <dbReference type="NCBI Taxonomy" id="1121306"/>
    <lineage>
        <taxon>Bacteria</taxon>
        <taxon>Bacillati</taxon>
        <taxon>Bacillota</taxon>
        <taxon>Clostridia</taxon>
        <taxon>Eubacteriales</taxon>
        <taxon>Clostridiaceae</taxon>
        <taxon>Clostridium</taxon>
    </lineage>
</organism>
<dbReference type="PANTHER" id="PTHR43335:SF4">
    <property type="entry name" value="ABC TRANSPORTER, ATP-BINDING PROTEIN"/>
    <property type="match status" value="1"/>
</dbReference>
<dbReference type="GO" id="GO:0016887">
    <property type="term" value="F:ATP hydrolysis activity"/>
    <property type="evidence" value="ECO:0007669"/>
    <property type="project" value="InterPro"/>
</dbReference>
<dbReference type="InterPro" id="IPR003439">
    <property type="entry name" value="ABC_transporter-like_ATP-bd"/>
</dbReference>
<dbReference type="STRING" id="1121306.SAMN02745196_01143"/>
<dbReference type="InterPro" id="IPR017871">
    <property type="entry name" value="ABC_transporter-like_CS"/>
</dbReference>
<proteinExistence type="inferred from homology"/>
<gene>
    <name evidence="6" type="ORF">SAMN02745196_01143</name>
</gene>
<dbReference type="Pfam" id="PF00005">
    <property type="entry name" value="ABC_tran"/>
    <property type="match status" value="1"/>
</dbReference>